<reference evidence="2 3" key="1">
    <citation type="submission" date="2024-01" db="EMBL/GenBank/DDBJ databases">
        <title>A draft genome for the cacao thread blight pathogen Marasmiellus scandens.</title>
        <authorList>
            <person name="Baruah I.K."/>
            <person name="Leung J."/>
            <person name="Bukari Y."/>
            <person name="Amoako-Attah I."/>
            <person name="Meinhardt L.W."/>
            <person name="Bailey B.A."/>
            <person name="Cohen S.P."/>
        </authorList>
    </citation>
    <scope>NUCLEOTIDE SEQUENCE [LARGE SCALE GENOMIC DNA]</scope>
    <source>
        <strain evidence="2 3">GH-19</strain>
    </source>
</reference>
<feature type="region of interest" description="Disordered" evidence="1">
    <location>
        <begin position="1"/>
        <end position="47"/>
    </location>
</feature>
<proteinExistence type="predicted"/>
<feature type="compositionally biased region" description="Low complexity" evidence="1">
    <location>
        <begin position="1"/>
        <end position="22"/>
    </location>
</feature>
<gene>
    <name evidence="2" type="ORF">VKT23_014642</name>
</gene>
<dbReference type="Proteomes" id="UP001498398">
    <property type="component" value="Unassembled WGS sequence"/>
</dbReference>
<evidence type="ECO:0000313" key="2">
    <source>
        <dbReference type="EMBL" id="KAK7446019.1"/>
    </source>
</evidence>
<accession>A0ABR1J372</accession>
<protein>
    <submittedName>
        <fullName evidence="2">Uncharacterized protein</fullName>
    </submittedName>
</protein>
<dbReference type="EMBL" id="JBANRG010000045">
    <property type="protein sequence ID" value="KAK7446019.1"/>
    <property type="molecule type" value="Genomic_DNA"/>
</dbReference>
<feature type="compositionally biased region" description="Polar residues" evidence="1">
    <location>
        <begin position="117"/>
        <end position="128"/>
    </location>
</feature>
<name>A0ABR1J372_9AGAR</name>
<organism evidence="2 3">
    <name type="scientific">Marasmiellus scandens</name>
    <dbReference type="NCBI Taxonomy" id="2682957"/>
    <lineage>
        <taxon>Eukaryota</taxon>
        <taxon>Fungi</taxon>
        <taxon>Dikarya</taxon>
        <taxon>Basidiomycota</taxon>
        <taxon>Agaricomycotina</taxon>
        <taxon>Agaricomycetes</taxon>
        <taxon>Agaricomycetidae</taxon>
        <taxon>Agaricales</taxon>
        <taxon>Marasmiineae</taxon>
        <taxon>Omphalotaceae</taxon>
        <taxon>Marasmiellus</taxon>
    </lineage>
</organism>
<keyword evidence="3" id="KW-1185">Reference proteome</keyword>
<comment type="caution">
    <text evidence="2">The sequence shown here is derived from an EMBL/GenBank/DDBJ whole genome shotgun (WGS) entry which is preliminary data.</text>
</comment>
<sequence length="128" mass="13911">MAENLANLPTNTPAPAAAAATSDSDKKSNTKKPKPFTGKASTPPITSLQLINPNLFSELPLSEHAVADLTLNEDVYMMEIDPVESNPPSIQSKKDNWTENTVPQEIPDENPDLAMSTLENPSLTRRLK</sequence>
<feature type="region of interest" description="Disordered" evidence="1">
    <location>
        <begin position="82"/>
        <end position="128"/>
    </location>
</feature>
<evidence type="ECO:0000313" key="3">
    <source>
        <dbReference type="Proteomes" id="UP001498398"/>
    </source>
</evidence>
<evidence type="ECO:0000256" key="1">
    <source>
        <dbReference type="SAM" id="MobiDB-lite"/>
    </source>
</evidence>